<dbReference type="PROSITE" id="PS51186">
    <property type="entry name" value="GNAT"/>
    <property type="match status" value="1"/>
</dbReference>
<keyword evidence="5" id="KW-1185">Reference proteome</keyword>
<dbReference type="OrthoDB" id="9792929at2"/>
<comment type="caution">
    <text evidence="4">The sequence shown here is derived from an EMBL/GenBank/DDBJ whole genome shotgun (WGS) entry which is preliminary data.</text>
</comment>
<dbReference type="RefSeq" id="WP_108687321.1">
    <property type="nucleotide sequence ID" value="NZ_QCYK01000002.1"/>
</dbReference>
<dbReference type="CDD" id="cd04301">
    <property type="entry name" value="NAT_SF"/>
    <property type="match status" value="1"/>
</dbReference>
<dbReference type="EMBL" id="QCYK01000002">
    <property type="protein sequence ID" value="PUZ25481.1"/>
    <property type="molecule type" value="Genomic_DNA"/>
</dbReference>
<sequence>MNIVTATPAHLDIAAGLFNAYRTWYHQTPDLEGATDFIKARLQQNDSVILLAEDNGRFIGFTQLYPVFSSVRMCKAWMLNDLFIEEGHRGKGAGSLLLDAAHTMARNTGAGWVMLQTDIVNTPAQAVYEHKGYQRDAHCYYYYLDL</sequence>
<dbReference type="InterPro" id="IPR016181">
    <property type="entry name" value="Acyl_CoA_acyltransferase"/>
</dbReference>
<dbReference type="Gene3D" id="3.40.630.30">
    <property type="match status" value="1"/>
</dbReference>
<feature type="domain" description="N-acetyltransferase" evidence="3">
    <location>
        <begin position="1"/>
        <end position="146"/>
    </location>
</feature>
<evidence type="ECO:0000313" key="5">
    <source>
        <dbReference type="Proteomes" id="UP000244450"/>
    </source>
</evidence>
<dbReference type="AlphaFoldDB" id="A0A2T7BGS8"/>
<accession>A0A2T7BGS8</accession>
<keyword evidence="2" id="KW-0012">Acyltransferase</keyword>
<dbReference type="PANTHER" id="PTHR43877">
    <property type="entry name" value="AMINOALKYLPHOSPHONATE N-ACETYLTRANSFERASE-RELATED-RELATED"/>
    <property type="match status" value="1"/>
</dbReference>
<reference evidence="4 5" key="1">
    <citation type="submission" date="2018-04" db="EMBL/GenBank/DDBJ databases">
        <title>Chitinophaga fuyangensis sp. nov., isolated from soil in a chemical factory.</title>
        <authorList>
            <person name="Chen K."/>
        </authorList>
    </citation>
    <scope>NUCLEOTIDE SEQUENCE [LARGE SCALE GENOMIC DNA]</scope>
    <source>
        <strain evidence="4 5">LY-1</strain>
    </source>
</reference>
<dbReference type="InterPro" id="IPR000182">
    <property type="entry name" value="GNAT_dom"/>
</dbReference>
<dbReference type="GO" id="GO:0016747">
    <property type="term" value="F:acyltransferase activity, transferring groups other than amino-acyl groups"/>
    <property type="evidence" value="ECO:0007669"/>
    <property type="project" value="InterPro"/>
</dbReference>
<proteinExistence type="predicted"/>
<gene>
    <name evidence="4" type="ORF">DCC81_14435</name>
</gene>
<evidence type="ECO:0000259" key="3">
    <source>
        <dbReference type="PROSITE" id="PS51186"/>
    </source>
</evidence>
<organism evidence="4 5">
    <name type="scientific">Chitinophaga parva</name>
    <dbReference type="NCBI Taxonomy" id="2169414"/>
    <lineage>
        <taxon>Bacteria</taxon>
        <taxon>Pseudomonadati</taxon>
        <taxon>Bacteroidota</taxon>
        <taxon>Chitinophagia</taxon>
        <taxon>Chitinophagales</taxon>
        <taxon>Chitinophagaceae</taxon>
        <taxon>Chitinophaga</taxon>
    </lineage>
</organism>
<dbReference type="Pfam" id="PF00583">
    <property type="entry name" value="Acetyltransf_1"/>
    <property type="match status" value="1"/>
</dbReference>
<protein>
    <submittedName>
        <fullName evidence="4">GNAT family N-acetyltransferase</fullName>
    </submittedName>
</protein>
<dbReference type="SUPFAM" id="SSF55729">
    <property type="entry name" value="Acyl-CoA N-acyltransferases (Nat)"/>
    <property type="match status" value="1"/>
</dbReference>
<name>A0A2T7BGS8_9BACT</name>
<evidence type="ECO:0000313" key="4">
    <source>
        <dbReference type="EMBL" id="PUZ25481.1"/>
    </source>
</evidence>
<dbReference type="PANTHER" id="PTHR43877:SF2">
    <property type="entry name" value="AMINOALKYLPHOSPHONATE N-ACETYLTRANSFERASE-RELATED"/>
    <property type="match status" value="1"/>
</dbReference>
<dbReference type="Proteomes" id="UP000244450">
    <property type="component" value="Unassembled WGS sequence"/>
</dbReference>
<keyword evidence="1 4" id="KW-0808">Transferase</keyword>
<dbReference type="InterPro" id="IPR050832">
    <property type="entry name" value="Bact_Acetyltransf"/>
</dbReference>
<evidence type="ECO:0000256" key="2">
    <source>
        <dbReference type="ARBA" id="ARBA00023315"/>
    </source>
</evidence>
<evidence type="ECO:0000256" key="1">
    <source>
        <dbReference type="ARBA" id="ARBA00022679"/>
    </source>
</evidence>